<comment type="caution">
    <text evidence="1">The sequence shown here is derived from an EMBL/GenBank/DDBJ whole genome shotgun (WGS) entry which is preliminary data.</text>
</comment>
<dbReference type="Proteomes" id="UP000257030">
    <property type="component" value="Unassembled WGS sequence"/>
</dbReference>
<reference evidence="1 2" key="1">
    <citation type="journal article" date="2010" name="Syst. Appl. Microbiol.">
        <title>Four new species of Chryseobacterium from the rhizosphere of coastal sand dune plants, Chryseobacterium elymi sp. nov., Chryseobacterium hagamense sp. nov., Chryseobacterium lathyri sp. nov. and Chryseobacterium rhizosphaerae sp. nov.</title>
        <authorList>
            <person name="Cho S.H."/>
            <person name="Lee K.S."/>
            <person name="Shin D.S."/>
            <person name="Han J.H."/>
            <person name="Park K.S."/>
            <person name="Lee C.H."/>
            <person name="Park K.H."/>
            <person name="Kim S.B."/>
        </authorList>
    </citation>
    <scope>NUCLEOTIDE SEQUENCE [LARGE SCALE GENOMIC DNA]</scope>
    <source>
        <strain evidence="1 2">KCTC 22547</strain>
    </source>
</reference>
<evidence type="ECO:0000313" key="2">
    <source>
        <dbReference type="Proteomes" id="UP000257030"/>
    </source>
</evidence>
<dbReference type="AlphaFoldDB" id="A0A3D9DNZ6"/>
<organism evidence="1 2">
    <name type="scientific">Chryseobacterium elymi</name>
    <dbReference type="NCBI Taxonomy" id="395936"/>
    <lineage>
        <taxon>Bacteria</taxon>
        <taxon>Pseudomonadati</taxon>
        <taxon>Bacteroidota</taxon>
        <taxon>Flavobacteriia</taxon>
        <taxon>Flavobacteriales</taxon>
        <taxon>Weeksellaceae</taxon>
        <taxon>Chryseobacterium group</taxon>
        <taxon>Chryseobacterium</taxon>
    </lineage>
</organism>
<dbReference type="EMBL" id="QNUH01000003">
    <property type="protein sequence ID" value="REC79738.1"/>
    <property type="molecule type" value="Genomic_DNA"/>
</dbReference>
<evidence type="ECO:0008006" key="3">
    <source>
        <dbReference type="Google" id="ProtNLM"/>
    </source>
</evidence>
<name>A0A3D9DNZ6_9FLAO</name>
<gene>
    <name evidence="1" type="ORF">DRF60_04855</name>
</gene>
<proteinExistence type="predicted"/>
<dbReference type="RefSeq" id="WP_116010984.1">
    <property type="nucleotide sequence ID" value="NZ_QNUH01000003.1"/>
</dbReference>
<sequence>MKTCIFCLACCIKITAQTVEINDHRKRSMIEAGSYLNFSSEKVKQSPGFYIGYWYRYPVDETNTHLEIGGNFNYSNSLYDFDYGKKGLFYRVCSPEFIVNLGARLVKNYPLRNNRIEWVSELSFHNLFFDGKGIPSDEPEQNDNQNTIHIDTNLESVASLKIGQGIRFWRKNIGLGIQASYIPYQLWYRNTIPKDFNSFSVETGIYFKF</sequence>
<dbReference type="OrthoDB" id="1242390at2"/>
<keyword evidence="2" id="KW-1185">Reference proteome</keyword>
<accession>A0A3D9DNZ6</accession>
<protein>
    <recommendedName>
        <fullName evidence="3">Outer membrane protein beta-barrel domain-containing protein</fullName>
    </recommendedName>
</protein>
<evidence type="ECO:0000313" key="1">
    <source>
        <dbReference type="EMBL" id="REC79738.1"/>
    </source>
</evidence>